<evidence type="ECO:0000313" key="2">
    <source>
        <dbReference type="EMBL" id="MBW61051.1"/>
    </source>
</evidence>
<evidence type="ECO:0000256" key="1">
    <source>
        <dbReference type="SAM" id="SignalP"/>
    </source>
</evidence>
<dbReference type="AlphaFoldDB" id="A0A2M4C7E3"/>
<keyword evidence="1" id="KW-0732">Signal</keyword>
<feature type="signal peptide" evidence="1">
    <location>
        <begin position="1"/>
        <end position="23"/>
    </location>
</feature>
<reference evidence="2" key="1">
    <citation type="submission" date="2018-01" db="EMBL/GenBank/DDBJ databases">
        <title>An insight into the sialome of Amazonian anophelines.</title>
        <authorList>
            <person name="Ribeiro J.M."/>
            <person name="Scarpassa V."/>
            <person name="Calvo E."/>
        </authorList>
    </citation>
    <scope>NUCLEOTIDE SEQUENCE</scope>
    <source>
        <tissue evidence="2">Salivary glands</tissue>
    </source>
</reference>
<feature type="chain" id="PRO_5014805094" evidence="1">
    <location>
        <begin position="24"/>
        <end position="131"/>
    </location>
</feature>
<proteinExistence type="predicted"/>
<name>A0A2M4C7E3_9DIPT</name>
<dbReference type="EMBL" id="GGFJ01011910">
    <property type="protein sequence ID" value="MBW61051.1"/>
    <property type="molecule type" value="Transcribed_RNA"/>
</dbReference>
<organism evidence="2">
    <name type="scientific">Anopheles marajoara</name>
    <dbReference type="NCBI Taxonomy" id="58244"/>
    <lineage>
        <taxon>Eukaryota</taxon>
        <taxon>Metazoa</taxon>
        <taxon>Ecdysozoa</taxon>
        <taxon>Arthropoda</taxon>
        <taxon>Hexapoda</taxon>
        <taxon>Insecta</taxon>
        <taxon>Pterygota</taxon>
        <taxon>Neoptera</taxon>
        <taxon>Endopterygota</taxon>
        <taxon>Diptera</taxon>
        <taxon>Nematocera</taxon>
        <taxon>Culicoidea</taxon>
        <taxon>Culicidae</taxon>
        <taxon>Anophelinae</taxon>
        <taxon>Anopheles</taxon>
    </lineage>
</organism>
<protein>
    <submittedName>
        <fullName evidence="2">Putative secreted protein</fullName>
    </submittedName>
</protein>
<accession>A0A2M4C7E3</accession>
<sequence length="131" mass="14720">MRRAVGWIWMLLAALKPAPVVLATDHLHGLEFFDIETNDPFRYPAVTNGTSEILGPDDGPRTVLHDPKCSCAAVSCLCCTGVRLERFNFSQKGMLHRYQFGARTPFSKVSEQFVPPLATSRMISPLIWRSR</sequence>